<protein>
    <submittedName>
        <fullName evidence="2">Uncharacterized protein</fullName>
    </submittedName>
</protein>
<comment type="caution">
    <text evidence="2">The sequence shown here is derived from an EMBL/GenBank/DDBJ whole genome shotgun (WGS) entry which is preliminary data.</text>
</comment>
<dbReference type="EMBL" id="CAJNOR010015643">
    <property type="protein sequence ID" value="CAF1682834.1"/>
    <property type="molecule type" value="Genomic_DNA"/>
</dbReference>
<dbReference type="EMBL" id="CAJNOJ010001021">
    <property type="protein sequence ID" value="CAF1538990.1"/>
    <property type="molecule type" value="Genomic_DNA"/>
</dbReference>
<evidence type="ECO:0000313" key="1">
    <source>
        <dbReference type="EMBL" id="CAF1538990.1"/>
    </source>
</evidence>
<dbReference type="AlphaFoldDB" id="A0A816H628"/>
<dbReference type="Proteomes" id="UP000663828">
    <property type="component" value="Unassembled WGS sequence"/>
</dbReference>
<keyword evidence="3" id="KW-1185">Reference proteome</keyword>
<reference evidence="2" key="1">
    <citation type="submission" date="2021-02" db="EMBL/GenBank/DDBJ databases">
        <authorList>
            <person name="Nowell W R."/>
        </authorList>
    </citation>
    <scope>NUCLEOTIDE SEQUENCE</scope>
</reference>
<name>A0A816H628_ADIRI</name>
<sequence>MRIARFFDDNPVVLPSKASTFNDAKWEDATGFLNAWEYGPWEAEHWTNCTTQRVKKAAEGILVESEKLNNDISKKQAKEIADDLVLVANSDLKTI</sequence>
<dbReference type="Proteomes" id="UP000663852">
    <property type="component" value="Unassembled WGS sequence"/>
</dbReference>
<proteinExistence type="predicted"/>
<accession>A0A816H628</accession>
<evidence type="ECO:0000313" key="3">
    <source>
        <dbReference type="Proteomes" id="UP000663828"/>
    </source>
</evidence>
<evidence type="ECO:0000313" key="2">
    <source>
        <dbReference type="EMBL" id="CAF1682834.1"/>
    </source>
</evidence>
<organism evidence="2 3">
    <name type="scientific">Adineta ricciae</name>
    <name type="common">Rotifer</name>
    <dbReference type="NCBI Taxonomy" id="249248"/>
    <lineage>
        <taxon>Eukaryota</taxon>
        <taxon>Metazoa</taxon>
        <taxon>Spiralia</taxon>
        <taxon>Gnathifera</taxon>
        <taxon>Rotifera</taxon>
        <taxon>Eurotatoria</taxon>
        <taxon>Bdelloidea</taxon>
        <taxon>Adinetida</taxon>
        <taxon>Adinetidae</taxon>
        <taxon>Adineta</taxon>
    </lineage>
</organism>
<gene>
    <name evidence="1" type="ORF">EDS130_LOCUS45171</name>
    <name evidence="2" type="ORF">XAT740_LOCUS61027</name>
</gene>